<feature type="transmembrane region" description="Helical" evidence="5">
    <location>
        <begin position="548"/>
        <end position="572"/>
    </location>
</feature>
<evidence type="ECO:0000313" key="9">
    <source>
        <dbReference type="Proteomes" id="UP000037460"/>
    </source>
</evidence>
<dbReference type="InterPro" id="IPR011992">
    <property type="entry name" value="EF-hand-dom_pair"/>
</dbReference>
<dbReference type="AlphaFoldDB" id="A0A0M0J5L9"/>
<feature type="domain" description="EF-hand" evidence="7">
    <location>
        <begin position="1"/>
        <end position="28"/>
    </location>
</feature>
<reference evidence="9" key="1">
    <citation type="journal article" date="2015" name="PLoS Genet.">
        <title>Genome Sequence and Transcriptome Analyses of Chrysochromulina tobin: Metabolic Tools for Enhanced Algal Fitness in the Prominent Order Prymnesiales (Haptophyceae).</title>
        <authorList>
            <person name="Hovde B.T."/>
            <person name="Deodato C.R."/>
            <person name="Hunsperger H.M."/>
            <person name="Ryken S.A."/>
            <person name="Yost W."/>
            <person name="Jha R.K."/>
            <person name="Patterson J."/>
            <person name="Monnat R.J. Jr."/>
            <person name="Barlow S.B."/>
            <person name="Starkenburg S.R."/>
            <person name="Cattolico R.A."/>
        </authorList>
    </citation>
    <scope>NUCLEOTIDE SEQUENCE</scope>
    <source>
        <strain evidence="9">CCMP291</strain>
    </source>
</reference>
<evidence type="ECO:0000256" key="4">
    <source>
        <dbReference type="SAM" id="MobiDB-lite"/>
    </source>
</evidence>
<dbReference type="Pfam" id="PF00168">
    <property type="entry name" value="C2"/>
    <property type="match status" value="2"/>
</dbReference>
<dbReference type="EMBL" id="JWZX01003347">
    <property type="protein sequence ID" value="KOO21622.1"/>
    <property type="molecule type" value="Genomic_DNA"/>
</dbReference>
<dbReference type="Gene3D" id="1.10.238.10">
    <property type="entry name" value="EF-hand"/>
    <property type="match status" value="2"/>
</dbReference>
<dbReference type="Pfam" id="PF13202">
    <property type="entry name" value="EF-hand_5"/>
    <property type="match status" value="1"/>
</dbReference>
<keyword evidence="5" id="KW-0812">Transmembrane</keyword>
<keyword evidence="5" id="KW-0472">Membrane</keyword>
<dbReference type="GO" id="GO:0005509">
    <property type="term" value="F:calcium ion binding"/>
    <property type="evidence" value="ECO:0007669"/>
    <property type="project" value="InterPro"/>
</dbReference>
<keyword evidence="3" id="KW-0175">Coiled coil</keyword>
<feature type="coiled-coil region" evidence="3">
    <location>
        <begin position="15"/>
        <end position="42"/>
    </location>
</feature>
<feature type="domain" description="C2" evidence="6">
    <location>
        <begin position="213"/>
        <end position="331"/>
    </location>
</feature>
<keyword evidence="9" id="KW-1185">Reference proteome</keyword>
<sequence length="578" mass="64032">MIADFDVDGDGEIDLMEFRIMMRACEKEAEAAKEAMTKLKERAHAADLVAKLRRVLLKKGLFRVFETFRKIDVDGSGEIEVDEFSDAMRLLGLRLSDEDVDLLFRQIDADGSGTIEYRELNKLLRHGEDAPKGEISVASPSPKRIETSPKRTSTLTYQHLSQPRAKILQDVLQGARPPLLHAFDMTLAYYDSDTGKPASLWDGLFGTVSVDVLMRRIRLPKGPVVPNSVGTLKVTILHATNLLSADSNGKSDPYVVVKAGGMAQRTKHVLETLDPVWNKTIEFQGKLETFLARPLHLKLFDMDVFSADDPLGEVKVSLDYLILGGQQDFVERVQPVNGTLDPSQGTLKVTIKHANGLMAADSNGLSDPYVAVHAGGIAKKSKVIPKTLDPVWNVTWELQGKLEVFLAEPMHIEIFDKDPFISDKSLKLYDDPLGDVRIPLDDIIARGGKREMTEPLGVPEGAPEEMKEGQGTVSFEVEWISGQGTVYFSAEWLPSEGLSHSSKQNDIAVWLEDIWAEKDKALHAWKRDPACWFERAGFQHAWLRLCPMLVGIICYLTPYLVLAAAIVTGIMIGTGVGT</sequence>
<protein>
    <submittedName>
        <fullName evidence="8">Plant synaptotagmin</fullName>
    </submittedName>
</protein>
<evidence type="ECO:0000313" key="8">
    <source>
        <dbReference type="EMBL" id="KOO21622.1"/>
    </source>
</evidence>
<evidence type="ECO:0000256" key="2">
    <source>
        <dbReference type="ARBA" id="ARBA00022837"/>
    </source>
</evidence>
<evidence type="ECO:0000256" key="5">
    <source>
        <dbReference type="SAM" id="Phobius"/>
    </source>
</evidence>
<evidence type="ECO:0000256" key="3">
    <source>
        <dbReference type="SAM" id="Coils"/>
    </source>
</evidence>
<dbReference type="SMART" id="SM00054">
    <property type="entry name" value="EFh"/>
    <property type="match status" value="3"/>
</dbReference>
<dbReference type="OrthoDB" id="419768at2759"/>
<dbReference type="Proteomes" id="UP000037460">
    <property type="component" value="Unassembled WGS sequence"/>
</dbReference>
<gene>
    <name evidence="8" type="ORF">Ctob_001783</name>
</gene>
<dbReference type="InterPro" id="IPR002048">
    <property type="entry name" value="EF_hand_dom"/>
</dbReference>
<dbReference type="Gene3D" id="2.60.40.150">
    <property type="entry name" value="C2 domain"/>
    <property type="match status" value="2"/>
</dbReference>
<name>A0A0M0J5L9_9EUKA</name>
<dbReference type="PRINTS" id="PR00360">
    <property type="entry name" value="C2DOMAIN"/>
</dbReference>
<comment type="caution">
    <text evidence="8">The sequence shown here is derived from an EMBL/GenBank/DDBJ whole genome shotgun (WGS) entry which is preliminary data.</text>
</comment>
<feature type="domain" description="EF-hand" evidence="7">
    <location>
        <begin position="59"/>
        <end position="94"/>
    </location>
</feature>
<evidence type="ECO:0000259" key="7">
    <source>
        <dbReference type="PROSITE" id="PS50222"/>
    </source>
</evidence>
<dbReference type="InterPro" id="IPR018247">
    <property type="entry name" value="EF_Hand_1_Ca_BS"/>
</dbReference>
<dbReference type="PROSITE" id="PS50222">
    <property type="entry name" value="EF_HAND_2"/>
    <property type="match status" value="3"/>
</dbReference>
<dbReference type="SMART" id="SM00239">
    <property type="entry name" value="C2"/>
    <property type="match status" value="2"/>
</dbReference>
<dbReference type="InterPro" id="IPR000008">
    <property type="entry name" value="C2_dom"/>
</dbReference>
<dbReference type="Pfam" id="PF13499">
    <property type="entry name" value="EF-hand_7"/>
    <property type="match status" value="1"/>
</dbReference>
<feature type="domain" description="C2" evidence="6">
    <location>
        <begin position="332"/>
        <end position="456"/>
    </location>
</feature>
<dbReference type="SUPFAM" id="SSF47473">
    <property type="entry name" value="EF-hand"/>
    <property type="match status" value="1"/>
</dbReference>
<dbReference type="CDD" id="cd00051">
    <property type="entry name" value="EFh"/>
    <property type="match status" value="2"/>
</dbReference>
<dbReference type="PANTHER" id="PTHR45911">
    <property type="entry name" value="C2 DOMAIN-CONTAINING PROTEIN"/>
    <property type="match status" value="1"/>
</dbReference>
<dbReference type="PROSITE" id="PS50004">
    <property type="entry name" value="C2"/>
    <property type="match status" value="2"/>
</dbReference>
<dbReference type="InterPro" id="IPR035892">
    <property type="entry name" value="C2_domain_sf"/>
</dbReference>
<accession>A0A0M0J5L9</accession>
<dbReference type="SUPFAM" id="SSF49562">
    <property type="entry name" value="C2 domain (Calcium/lipid-binding domain, CaLB)"/>
    <property type="match status" value="2"/>
</dbReference>
<organism evidence="8 9">
    <name type="scientific">Chrysochromulina tobinii</name>
    <dbReference type="NCBI Taxonomy" id="1460289"/>
    <lineage>
        <taxon>Eukaryota</taxon>
        <taxon>Haptista</taxon>
        <taxon>Haptophyta</taxon>
        <taxon>Prymnesiophyceae</taxon>
        <taxon>Prymnesiales</taxon>
        <taxon>Chrysochromulinaceae</taxon>
        <taxon>Chrysochromulina</taxon>
    </lineage>
</organism>
<feature type="domain" description="EF-hand" evidence="7">
    <location>
        <begin position="95"/>
        <end position="130"/>
    </location>
</feature>
<keyword evidence="5" id="KW-1133">Transmembrane helix</keyword>
<keyword evidence="2" id="KW-0106">Calcium</keyword>
<dbReference type="CDD" id="cd00030">
    <property type="entry name" value="C2"/>
    <property type="match status" value="2"/>
</dbReference>
<dbReference type="PROSITE" id="PS00018">
    <property type="entry name" value="EF_HAND_1"/>
    <property type="match status" value="3"/>
</dbReference>
<keyword evidence="1" id="KW-0479">Metal-binding</keyword>
<proteinExistence type="predicted"/>
<evidence type="ECO:0000259" key="6">
    <source>
        <dbReference type="PROSITE" id="PS50004"/>
    </source>
</evidence>
<feature type="region of interest" description="Disordered" evidence="4">
    <location>
        <begin position="131"/>
        <end position="151"/>
    </location>
</feature>
<evidence type="ECO:0000256" key="1">
    <source>
        <dbReference type="ARBA" id="ARBA00022723"/>
    </source>
</evidence>